<dbReference type="Pfam" id="PF02836">
    <property type="entry name" value="Glyco_hydro_2_C"/>
    <property type="match status" value="1"/>
</dbReference>
<accession>A0A0L0FUS6</accession>
<dbReference type="InterPro" id="IPR006103">
    <property type="entry name" value="Glyco_hydro_2_cat"/>
</dbReference>
<dbReference type="Gene3D" id="2.60.120.260">
    <property type="entry name" value="Galactose-binding domain-like"/>
    <property type="match status" value="1"/>
</dbReference>
<dbReference type="Proteomes" id="UP000054560">
    <property type="component" value="Unassembled WGS sequence"/>
</dbReference>
<dbReference type="GO" id="GO:0005975">
    <property type="term" value="P:carbohydrate metabolic process"/>
    <property type="evidence" value="ECO:0007669"/>
    <property type="project" value="InterPro"/>
</dbReference>
<gene>
    <name evidence="2" type="ORF">SARC_07080</name>
</gene>
<dbReference type="PANTHER" id="PTHR43536:SF1">
    <property type="entry name" value="MANNOSYLGLYCOPROTEIN ENDO-BETA-MANNOSIDASE"/>
    <property type="match status" value="1"/>
</dbReference>
<dbReference type="AlphaFoldDB" id="A0A0L0FUS6"/>
<evidence type="ECO:0000259" key="1">
    <source>
        <dbReference type="Pfam" id="PF02836"/>
    </source>
</evidence>
<reference evidence="2 3" key="1">
    <citation type="submission" date="2011-02" db="EMBL/GenBank/DDBJ databases">
        <title>The Genome Sequence of Sphaeroforma arctica JP610.</title>
        <authorList>
            <consortium name="The Broad Institute Genome Sequencing Platform"/>
            <person name="Russ C."/>
            <person name="Cuomo C."/>
            <person name="Young S.K."/>
            <person name="Zeng Q."/>
            <person name="Gargeya S."/>
            <person name="Alvarado L."/>
            <person name="Berlin A."/>
            <person name="Chapman S.B."/>
            <person name="Chen Z."/>
            <person name="Freedman E."/>
            <person name="Gellesch M."/>
            <person name="Goldberg J."/>
            <person name="Griggs A."/>
            <person name="Gujja S."/>
            <person name="Heilman E."/>
            <person name="Heiman D."/>
            <person name="Howarth C."/>
            <person name="Mehta T."/>
            <person name="Neiman D."/>
            <person name="Pearson M."/>
            <person name="Roberts A."/>
            <person name="Saif S."/>
            <person name="Shea T."/>
            <person name="Shenoy N."/>
            <person name="Sisk P."/>
            <person name="Stolte C."/>
            <person name="Sykes S."/>
            <person name="White J."/>
            <person name="Yandava C."/>
            <person name="Burger G."/>
            <person name="Gray M.W."/>
            <person name="Holland P.W.H."/>
            <person name="King N."/>
            <person name="Lang F.B.F."/>
            <person name="Roger A.J."/>
            <person name="Ruiz-Trillo I."/>
            <person name="Haas B."/>
            <person name="Nusbaum C."/>
            <person name="Birren B."/>
        </authorList>
    </citation>
    <scope>NUCLEOTIDE SEQUENCE [LARGE SCALE GENOMIC DNA]</scope>
    <source>
        <strain evidence="2 3">JP610</strain>
    </source>
</reference>
<dbReference type="InterPro" id="IPR017853">
    <property type="entry name" value="GH"/>
</dbReference>
<dbReference type="STRING" id="667725.A0A0L0FUS6"/>
<dbReference type="Gene3D" id="3.20.20.80">
    <property type="entry name" value="Glycosidases"/>
    <property type="match status" value="1"/>
</dbReference>
<protein>
    <recommendedName>
        <fullName evidence="1">Glycoside hydrolase family 2 catalytic domain-containing protein</fullName>
    </recommendedName>
</protein>
<dbReference type="Gene3D" id="2.60.40.10">
    <property type="entry name" value="Immunoglobulins"/>
    <property type="match status" value="1"/>
</dbReference>
<dbReference type="SUPFAM" id="SSF51445">
    <property type="entry name" value="(Trans)glycosidases"/>
    <property type="match status" value="1"/>
</dbReference>
<evidence type="ECO:0000313" key="2">
    <source>
        <dbReference type="EMBL" id="KNC80562.1"/>
    </source>
</evidence>
<dbReference type="GO" id="GO:0004553">
    <property type="term" value="F:hydrolase activity, hydrolyzing O-glycosyl compounds"/>
    <property type="evidence" value="ECO:0007669"/>
    <property type="project" value="InterPro"/>
</dbReference>
<proteinExistence type="predicted"/>
<dbReference type="OrthoDB" id="2866996at2759"/>
<feature type="domain" description="Glycoside hydrolase family 2 catalytic" evidence="1">
    <location>
        <begin position="510"/>
        <end position="663"/>
    </location>
</feature>
<keyword evidence="3" id="KW-1185">Reference proteome</keyword>
<name>A0A0L0FUS6_9EUKA</name>
<dbReference type="GeneID" id="25907584"/>
<evidence type="ECO:0000313" key="3">
    <source>
        <dbReference type="Proteomes" id="UP000054560"/>
    </source>
</evidence>
<dbReference type="InterPro" id="IPR043534">
    <property type="entry name" value="EBDG/EBM"/>
</dbReference>
<organism evidence="2 3">
    <name type="scientific">Sphaeroforma arctica JP610</name>
    <dbReference type="NCBI Taxonomy" id="667725"/>
    <lineage>
        <taxon>Eukaryota</taxon>
        <taxon>Ichthyosporea</taxon>
        <taxon>Ichthyophonida</taxon>
        <taxon>Sphaeroforma</taxon>
    </lineage>
</organism>
<dbReference type="EMBL" id="KQ242135">
    <property type="protein sequence ID" value="KNC80562.1"/>
    <property type="molecule type" value="Genomic_DNA"/>
</dbReference>
<sequence length="1126" mass="125382">MLSCGSVVVVVFFTWHIAIVYAHRQMPLPNWSITKASAEIVHALSRDTIERPLTCIHRIVENAANPLPNASLTLIDATSYPATVPGTVLSNLVENRAFDDLLWEDTPERDLYYKDNLSRVPDVNQTGRAYYTYVWQPRVTQNRATQNRAGSQLHQPHTIRPDRDTVLENAALSHTQDGPTHRTWLFLRGAGYISTVVWTDAEGTHHVIGSAEGMWSRNLYDVTGLELSRVAVVVEPPQHCGIVTSACALTTEKCGPRGGLLCAKNRTEPCGQGGDHQLARDAGAMQFAAGWDWAQGIPDRVTGLYDTASLLHTGYVLVRHATVDTLHLSGSSGIPVRKQQKRDEAEEAAECVSAVLQARVELVNTHPTLPITGTAEFVLDGTDGGLNVRHTVQVVVQPEETKRVRFGDGDVGGIHVGCVRLWWPHSLGTGPHLYQAHVSFTVDEPVEDKASPNARVSRTPYGTVRLRHGRAGLTTGPDEKQGASVAEVSDMEVFHVGIKTSEAYIDGHTKGRAFRINGHRVFLQGGNWIATDAMLRYSGDANRYEAEVRLHREAGLNLIRVWGGGLTERPEFYEACDRLGVLVMQEFWMTGDNNGRWAGSYSWPDNPSSYLHQAEDMIKMVRSHVSLLFWCFGNELWPETLNPSKDIASGLESLLSTLDPTRFYIQSSMDIGRNTTLPNSTADHNDSYALTPKDGPYHFLEPECYYREHNPGLDPVDGEPLYISFNPEIGATAIPYKMRDMVSMLGQESAEVYPDATDESSDRMWDYHKYESANALQRDSNATRSTVYVYGPPDDTTEWLAQAYLAQIKQYQSMVEGFGSKMFLDRARGGKSAMLVWKTQSPWPALRGFLYTHRTLAVTGMWAGIRAGMVNWDGIHPQLNLHTMRVEAVNRGLRNYTTKLRAEIDFFDFSGEPVANSEGDKLELSIDSGVLAMSVAASAETIVWPTQRHDETLFVRVRLCAESDMVLDERVPTYPAPLCSSHTTIQPESKTPVAAQPASWYWLRRDRYSQVGQWSHNYTDLGEWRKDKRSHTSLTCTAYLHSDCLSIHLVLAVTKNVLFAPYVEALDAGGKVVPLVPNSYMPMVVLPKTTVEVDFGSVSNDVHHTLQTISTLEVTMWAGEPCVIRM</sequence>
<dbReference type="eggNOG" id="KOG2230">
    <property type="taxonomic scope" value="Eukaryota"/>
</dbReference>
<dbReference type="SUPFAM" id="SSF49303">
    <property type="entry name" value="beta-Galactosidase/glucuronidase domain"/>
    <property type="match status" value="1"/>
</dbReference>
<dbReference type="RefSeq" id="XP_014154464.1">
    <property type="nucleotide sequence ID" value="XM_014298989.1"/>
</dbReference>
<dbReference type="PANTHER" id="PTHR43536">
    <property type="entry name" value="MANNOSYLGLYCOPROTEIN ENDO-BETA-MANNOSIDASE"/>
    <property type="match status" value="1"/>
</dbReference>
<dbReference type="InterPro" id="IPR036156">
    <property type="entry name" value="Beta-gal/glucu_dom_sf"/>
</dbReference>
<dbReference type="InterPro" id="IPR013783">
    <property type="entry name" value="Ig-like_fold"/>
</dbReference>